<feature type="domain" description="RFTS" evidence="3">
    <location>
        <begin position="14"/>
        <end position="138"/>
    </location>
</feature>
<evidence type="ECO:0000313" key="6">
    <source>
        <dbReference type="Proteomes" id="UP000215914"/>
    </source>
</evidence>
<dbReference type="InterPro" id="IPR022702">
    <property type="entry name" value="Cytosine_MeTrfase1_RFD"/>
</dbReference>
<keyword evidence="5" id="KW-0808">Transferase</keyword>
<dbReference type="Pfam" id="PF12047">
    <property type="entry name" value="DNMT1-RFD"/>
    <property type="match status" value="1"/>
</dbReference>
<dbReference type="PANTHER" id="PTHR46235">
    <property type="entry name" value="PHD FINGER-CONTAINING PROTEIN DDB_G0268158"/>
    <property type="match status" value="1"/>
</dbReference>
<dbReference type="Gramene" id="mRNA:HanXRQr2_Chr11g0481261">
    <property type="protein sequence ID" value="CDS:HanXRQr2_Chr11g0481261.1"/>
    <property type="gene ID" value="HanXRQr2_Chr11g0481261"/>
</dbReference>
<gene>
    <name evidence="5" type="ORF">HannXRQ_Chr11g0334261</name>
    <name evidence="4" type="ORF">HanXRQr2_Chr11g0481261</name>
</gene>
<dbReference type="EMBL" id="MNCJ02000326">
    <property type="protein sequence ID" value="KAF5781249.1"/>
    <property type="molecule type" value="Genomic_DNA"/>
</dbReference>
<evidence type="ECO:0000313" key="4">
    <source>
        <dbReference type="EMBL" id="KAF5781249.1"/>
    </source>
</evidence>
<dbReference type="GO" id="GO:0005634">
    <property type="term" value="C:nucleus"/>
    <property type="evidence" value="ECO:0007669"/>
    <property type="project" value="UniProtKB-SubCell"/>
</dbReference>
<dbReference type="GO" id="GO:0008168">
    <property type="term" value="F:methyltransferase activity"/>
    <property type="evidence" value="ECO:0007669"/>
    <property type="project" value="UniProtKB-KW"/>
</dbReference>
<evidence type="ECO:0000259" key="3">
    <source>
        <dbReference type="Pfam" id="PF12047"/>
    </source>
</evidence>
<reference evidence="4 6" key="1">
    <citation type="journal article" date="2017" name="Nature">
        <title>The sunflower genome provides insights into oil metabolism, flowering and Asterid evolution.</title>
        <authorList>
            <person name="Badouin H."/>
            <person name="Gouzy J."/>
            <person name="Grassa C.J."/>
            <person name="Murat F."/>
            <person name="Staton S.E."/>
            <person name="Cottret L."/>
            <person name="Lelandais-Briere C."/>
            <person name="Owens G.L."/>
            <person name="Carrere S."/>
            <person name="Mayjonade B."/>
            <person name="Legrand L."/>
            <person name="Gill N."/>
            <person name="Kane N.C."/>
            <person name="Bowers J.E."/>
            <person name="Hubner S."/>
            <person name="Bellec A."/>
            <person name="Berard A."/>
            <person name="Berges H."/>
            <person name="Blanchet N."/>
            <person name="Boniface M.C."/>
            <person name="Brunel D."/>
            <person name="Catrice O."/>
            <person name="Chaidir N."/>
            <person name="Claudel C."/>
            <person name="Donnadieu C."/>
            <person name="Faraut T."/>
            <person name="Fievet G."/>
            <person name="Helmstetter N."/>
            <person name="King M."/>
            <person name="Knapp S.J."/>
            <person name="Lai Z."/>
            <person name="Le Paslier M.C."/>
            <person name="Lippi Y."/>
            <person name="Lorenzon L."/>
            <person name="Mandel J.R."/>
            <person name="Marage G."/>
            <person name="Marchand G."/>
            <person name="Marquand E."/>
            <person name="Bret-Mestries E."/>
            <person name="Morien E."/>
            <person name="Nambeesan S."/>
            <person name="Nguyen T."/>
            <person name="Pegot-Espagnet P."/>
            <person name="Pouilly N."/>
            <person name="Raftis F."/>
            <person name="Sallet E."/>
            <person name="Schiex T."/>
            <person name="Thomas J."/>
            <person name="Vandecasteele C."/>
            <person name="Vares D."/>
            <person name="Vear F."/>
            <person name="Vautrin S."/>
            <person name="Crespi M."/>
            <person name="Mangin B."/>
            <person name="Burke J.M."/>
            <person name="Salse J."/>
            <person name="Munos S."/>
            <person name="Vincourt P."/>
            <person name="Rieseberg L.H."/>
            <person name="Langlade N.B."/>
        </authorList>
    </citation>
    <scope>NUCLEOTIDE SEQUENCE [LARGE SCALE GENOMIC DNA]</scope>
    <source>
        <strain evidence="6">cv. SF193</strain>
        <tissue evidence="4">Leaves</tissue>
    </source>
</reference>
<reference evidence="4" key="3">
    <citation type="submission" date="2020-06" db="EMBL/GenBank/DDBJ databases">
        <title>Helianthus annuus Genome sequencing and assembly Release 2.</title>
        <authorList>
            <person name="Gouzy J."/>
            <person name="Langlade N."/>
            <person name="Munos S."/>
        </authorList>
    </citation>
    <scope>NUCLEOTIDE SEQUENCE</scope>
    <source>
        <tissue evidence="4">Leaves</tissue>
    </source>
</reference>
<accession>A0A251TAH9</accession>
<sequence length="143" mass="17057">MAFTDDDEEEVLPDVVSDYYFYDAEDQPISFAELPVQWSNGERSHDNDIMIYLRGTTDNGLQRLHKQVMAWKYEFSKENPEISVLSKVNNWIKLQKPRKSFESIIRTILITVQCLHFFNRKPNESSKDLRDHLCKVFRFIFLF</sequence>
<dbReference type="STRING" id="4232.A0A251TAH9"/>
<dbReference type="PANTHER" id="PTHR46235:SF3">
    <property type="entry name" value="PHD FINGER-CONTAINING PROTEIN DDB_G0268158"/>
    <property type="match status" value="1"/>
</dbReference>
<keyword evidence="2" id="KW-0539">Nucleus</keyword>
<protein>
    <submittedName>
        <fullName evidence="4 5">DNA (Cytosine-5)-methyltransferase 1, replication foci domain-containing protein</fullName>
    </submittedName>
</protein>
<dbReference type="InParanoid" id="A0A251TAH9"/>
<keyword evidence="5" id="KW-0489">Methyltransferase</keyword>
<evidence type="ECO:0000256" key="1">
    <source>
        <dbReference type="ARBA" id="ARBA00004123"/>
    </source>
</evidence>
<comment type="subcellular location">
    <subcellularLocation>
        <location evidence="1">Nucleus</location>
    </subcellularLocation>
</comment>
<organism evidence="5 6">
    <name type="scientific">Helianthus annuus</name>
    <name type="common">Common sunflower</name>
    <dbReference type="NCBI Taxonomy" id="4232"/>
    <lineage>
        <taxon>Eukaryota</taxon>
        <taxon>Viridiplantae</taxon>
        <taxon>Streptophyta</taxon>
        <taxon>Embryophyta</taxon>
        <taxon>Tracheophyta</taxon>
        <taxon>Spermatophyta</taxon>
        <taxon>Magnoliopsida</taxon>
        <taxon>eudicotyledons</taxon>
        <taxon>Gunneridae</taxon>
        <taxon>Pentapetalae</taxon>
        <taxon>asterids</taxon>
        <taxon>campanulids</taxon>
        <taxon>Asterales</taxon>
        <taxon>Asteraceae</taxon>
        <taxon>Asteroideae</taxon>
        <taxon>Heliantheae alliance</taxon>
        <taxon>Heliantheae</taxon>
        <taxon>Helianthus</taxon>
    </lineage>
</organism>
<dbReference type="EMBL" id="CM007900">
    <property type="protein sequence ID" value="OTG07773.1"/>
    <property type="molecule type" value="Genomic_DNA"/>
</dbReference>
<dbReference type="Proteomes" id="UP000215914">
    <property type="component" value="Chromosome 11"/>
</dbReference>
<dbReference type="GO" id="GO:0032259">
    <property type="term" value="P:methylation"/>
    <property type="evidence" value="ECO:0007669"/>
    <property type="project" value="UniProtKB-KW"/>
</dbReference>
<dbReference type="AlphaFoldDB" id="A0A251TAH9"/>
<name>A0A251TAH9_HELAN</name>
<evidence type="ECO:0000313" key="5">
    <source>
        <dbReference type="EMBL" id="OTG07773.1"/>
    </source>
</evidence>
<keyword evidence="6" id="KW-1185">Reference proteome</keyword>
<dbReference type="OMA" id="RWATHIV"/>
<evidence type="ECO:0000256" key="2">
    <source>
        <dbReference type="ARBA" id="ARBA00023242"/>
    </source>
</evidence>
<reference evidence="5" key="2">
    <citation type="submission" date="2017-02" db="EMBL/GenBank/DDBJ databases">
        <title>Sunflower complete genome.</title>
        <authorList>
            <person name="Langlade N."/>
            <person name="Munos S."/>
        </authorList>
    </citation>
    <scope>NUCLEOTIDE SEQUENCE [LARGE SCALE GENOMIC DNA]</scope>
    <source>
        <tissue evidence="5">Leaves</tissue>
    </source>
</reference>
<proteinExistence type="predicted"/>